<dbReference type="Proteomes" id="UP000626148">
    <property type="component" value="Unassembled WGS sequence"/>
</dbReference>
<proteinExistence type="predicted"/>
<evidence type="ECO:0000313" key="2">
    <source>
        <dbReference type="EMBL" id="GGX52776.1"/>
    </source>
</evidence>
<feature type="chain" id="PRO_5037839241" description="DUF3015 domain-containing protein" evidence="1">
    <location>
        <begin position="23"/>
        <end position="159"/>
    </location>
</feature>
<reference evidence="2" key="1">
    <citation type="journal article" date="2014" name="Int. J. Syst. Evol. Microbiol.">
        <title>Complete genome sequence of Corynebacterium casei LMG S-19264T (=DSM 44701T), isolated from a smear-ripened cheese.</title>
        <authorList>
            <consortium name="US DOE Joint Genome Institute (JGI-PGF)"/>
            <person name="Walter F."/>
            <person name="Albersmeier A."/>
            <person name="Kalinowski J."/>
            <person name="Ruckert C."/>
        </authorList>
    </citation>
    <scope>NUCLEOTIDE SEQUENCE</scope>
    <source>
        <strain evidence="2">KCTC 22169</strain>
    </source>
</reference>
<evidence type="ECO:0000256" key="1">
    <source>
        <dbReference type="SAM" id="SignalP"/>
    </source>
</evidence>
<name>A0A918K8T5_9GAMM</name>
<feature type="signal peptide" evidence="1">
    <location>
        <begin position="1"/>
        <end position="22"/>
    </location>
</feature>
<gene>
    <name evidence="2" type="ORF">GCM10007392_20240</name>
</gene>
<dbReference type="EMBL" id="BMXR01000004">
    <property type="protein sequence ID" value="GGX52776.1"/>
    <property type="molecule type" value="Genomic_DNA"/>
</dbReference>
<keyword evidence="3" id="KW-1185">Reference proteome</keyword>
<evidence type="ECO:0008006" key="4">
    <source>
        <dbReference type="Google" id="ProtNLM"/>
    </source>
</evidence>
<accession>A0A918K8T5</accession>
<organism evidence="2 3">
    <name type="scientific">Saccharospirillum salsuginis</name>
    <dbReference type="NCBI Taxonomy" id="418750"/>
    <lineage>
        <taxon>Bacteria</taxon>
        <taxon>Pseudomonadati</taxon>
        <taxon>Pseudomonadota</taxon>
        <taxon>Gammaproteobacteria</taxon>
        <taxon>Oceanospirillales</taxon>
        <taxon>Saccharospirillaceae</taxon>
        <taxon>Saccharospirillum</taxon>
    </lineage>
</organism>
<protein>
    <recommendedName>
        <fullName evidence="4">DUF3015 domain-containing protein</fullName>
    </recommendedName>
</protein>
<dbReference type="InterPro" id="IPR021383">
    <property type="entry name" value="DUF3015"/>
</dbReference>
<comment type="caution">
    <text evidence="2">The sequence shown here is derived from an EMBL/GenBank/DDBJ whole genome shotgun (WGS) entry which is preliminary data.</text>
</comment>
<evidence type="ECO:0000313" key="3">
    <source>
        <dbReference type="Proteomes" id="UP000626148"/>
    </source>
</evidence>
<keyword evidence="1" id="KW-0732">Signal</keyword>
<dbReference type="Pfam" id="PF11220">
    <property type="entry name" value="DUF3015"/>
    <property type="match status" value="1"/>
</dbReference>
<reference evidence="2" key="2">
    <citation type="submission" date="2020-09" db="EMBL/GenBank/DDBJ databases">
        <authorList>
            <person name="Sun Q."/>
            <person name="Kim S."/>
        </authorList>
    </citation>
    <scope>NUCLEOTIDE SEQUENCE</scope>
    <source>
        <strain evidence="2">KCTC 22169</strain>
    </source>
</reference>
<sequence length="159" mass="17088">MKYIKTGLIFVVMMATIGTASAQREFDEIYKECGLGAMLFPDDPIIAVITNVTWDLGTTAVISELSSPETCKGNASSMAAFILDTHPQLEQDLTVGEGTHLSSVMTLMGCEGNADASHAFRASFAEAVAQDGYFDGSDFDKSETLYNAATQISEQYCTI</sequence>
<dbReference type="RefSeq" id="WP_189608413.1">
    <property type="nucleotide sequence ID" value="NZ_BMXR01000004.1"/>
</dbReference>
<dbReference type="AlphaFoldDB" id="A0A918K8T5"/>